<dbReference type="AlphaFoldDB" id="A0A540VWA9"/>
<dbReference type="SMART" id="SM00945">
    <property type="entry name" value="ProQ"/>
    <property type="match status" value="1"/>
</dbReference>
<evidence type="ECO:0000313" key="7">
    <source>
        <dbReference type="Proteomes" id="UP000315400"/>
    </source>
</evidence>
<dbReference type="STRING" id="1260251.SPISAL_06055"/>
<evidence type="ECO:0000256" key="3">
    <source>
        <dbReference type="ARBA" id="ARBA00023186"/>
    </source>
</evidence>
<evidence type="ECO:0000256" key="2">
    <source>
        <dbReference type="ARBA" id="ARBA00022884"/>
    </source>
</evidence>
<dbReference type="InterPro" id="IPR036442">
    <property type="entry name" value="ProQ/FinO_sf"/>
</dbReference>
<gene>
    <name evidence="6" type="ORF">FKY71_00145</name>
</gene>
<dbReference type="Pfam" id="PF04352">
    <property type="entry name" value="ProQ"/>
    <property type="match status" value="1"/>
</dbReference>
<dbReference type="Gene3D" id="1.10.1710.10">
    <property type="entry name" value="ProQ/FinO domain"/>
    <property type="match status" value="1"/>
</dbReference>
<dbReference type="GO" id="GO:0005829">
    <property type="term" value="C:cytosol"/>
    <property type="evidence" value="ECO:0007669"/>
    <property type="project" value="TreeGrafter"/>
</dbReference>
<proteinExistence type="predicted"/>
<dbReference type="GO" id="GO:0033592">
    <property type="term" value="F:RNA strand annealing activity"/>
    <property type="evidence" value="ECO:0007669"/>
    <property type="project" value="InterPro"/>
</dbReference>
<name>A0A540VWA9_9GAMM</name>
<dbReference type="PANTHER" id="PTHR38106:SF1">
    <property type="entry name" value="RNA CHAPERONE PROQ"/>
    <property type="match status" value="1"/>
</dbReference>
<feature type="domain" description="ProQ/FinO" evidence="5">
    <location>
        <begin position="10"/>
        <end position="128"/>
    </location>
</feature>
<dbReference type="Proteomes" id="UP000315400">
    <property type="component" value="Unassembled WGS sequence"/>
</dbReference>
<organism evidence="6 7">
    <name type="scientific">Spiribacter salinus</name>
    <dbReference type="NCBI Taxonomy" id="1335746"/>
    <lineage>
        <taxon>Bacteria</taxon>
        <taxon>Pseudomonadati</taxon>
        <taxon>Pseudomonadota</taxon>
        <taxon>Gammaproteobacteria</taxon>
        <taxon>Chromatiales</taxon>
        <taxon>Ectothiorhodospiraceae</taxon>
        <taxon>Spiribacter</taxon>
    </lineage>
</organism>
<evidence type="ECO:0000256" key="1">
    <source>
        <dbReference type="ARBA" id="ARBA00022490"/>
    </source>
</evidence>
<feature type="region of interest" description="Disordered" evidence="4">
    <location>
        <begin position="112"/>
        <end position="148"/>
    </location>
</feature>
<dbReference type="GO" id="GO:0010608">
    <property type="term" value="P:post-transcriptional regulation of gene expression"/>
    <property type="evidence" value="ECO:0007669"/>
    <property type="project" value="InterPro"/>
</dbReference>
<evidence type="ECO:0000313" key="6">
    <source>
        <dbReference type="EMBL" id="TQF01028.1"/>
    </source>
</evidence>
<dbReference type="EMBL" id="VIFK01000001">
    <property type="protein sequence ID" value="TQF01028.1"/>
    <property type="molecule type" value="Genomic_DNA"/>
</dbReference>
<dbReference type="SUPFAM" id="SSF48657">
    <property type="entry name" value="FinO-like"/>
    <property type="match status" value="1"/>
</dbReference>
<dbReference type="GO" id="GO:0034057">
    <property type="term" value="F:RNA strand-exchange activity"/>
    <property type="evidence" value="ECO:0007669"/>
    <property type="project" value="InterPro"/>
</dbReference>
<keyword evidence="3" id="KW-0143">Chaperone</keyword>
<sequence>MSNSLNQKRRRAERTQAFLKDLQKRFPDCFAAQRKAVKPLAIGIQQALREALDADPETAETPNWLIRQALARYTGSPAYLDAMVAGAERIDLTGQPVEPVTDAAIEVAKARREEQKARAAERKRQQAEAAAEARRQEKIQRLADHFNQ</sequence>
<keyword evidence="2" id="KW-0694">RNA-binding</keyword>
<comment type="caution">
    <text evidence="6">The sequence shown here is derived from an EMBL/GenBank/DDBJ whole genome shotgun (WGS) entry which is preliminary data.</text>
</comment>
<dbReference type="InterPro" id="IPR023529">
    <property type="entry name" value="ProQ"/>
</dbReference>
<evidence type="ECO:0000259" key="5">
    <source>
        <dbReference type="SMART" id="SM00945"/>
    </source>
</evidence>
<dbReference type="InterPro" id="IPR016103">
    <property type="entry name" value="ProQ/FinO"/>
</dbReference>
<keyword evidence="1" id="KW-0963">Cytoplasm</keyword>
<dbReference type="PANTHER" id="PTHR38106">
    <property type="entry name" value="RNA CHAPERONE PROQ"/>
    <property type="match status" value="1"/>
</dbReference>
<protein>
    <submittedName>
        <fullName evidence="6">Prop expression regulator</fullName>
    </submittedName>
</protein>
<reference evidence="6 7" key="1">
    <citation type="submission" date="2019-06" db="EMBL/GenBank/DDBJ databases">
        <title>Metagenome assembled Genome of Spiribacter salinus SL48-SHIP from the microbial mat of Salt Lake 48 (Novosibirsk region, Russia).</title>
        <authorList>
            <person name="Shipova A."/>
            <person name="Rozanov A.S."/>
            <person name="Bryanskaya A.V."/>
            <person name="Peltek S.E."/>
        </authorList>
    </citation>
    <scope>NUCLEOTIDE SEQUENCE [LARGE SCALE GENOMIC DNA]</scope>
    <source>
        <strain evidence="6">SL48-SHIP-2</strain>
    </source>
</reference>
<dbReference type="RefSeq" id="WP_016353612.1">
    <property type="nucleotide sequence ID" value="NZ_MBFX01000004.1"/>
</dbReference>
<evidence type="ECO:0000256" key="4">
    <source>
        <dbReference type="SAM" id="MobiDB-lite"/>
    </source>
</evidence>
<accession>A0A540VWA9</accession>